<organism evidence="1 2">
    <name type="scientific">Monilinia fructicola</name>
    <name type="common">Brown rot fungus</name>
    <name type="synonym">Ciboria fructicola</name>
    <dbReference type="NCBI Taxonomy" id="38448"/>
    <lineage>
        <taxon>Eukaryota</taxon>
        <taxon>Fungi</taxon>
        <taxon>Dikarya</taxon>
        <taxon>Ascomycota</taxon>
        <taxon>Pezizomycotina</taxon>
        <taxon>Leotiomycetes</taxon>
        <taxon>Helotiales</taxon>
        <taxon>Sclerotiniaceae</taxon>
        <taxon>Monilinia</taxon>
    </lineage>
</organism>
<gene>
    <name evidence="1" type="ORF">EYC84_010455</name>
</gene>
<name>A0A5M9JDU1_MONFR</name>
<evidence type="ECO:0000313" key="1">
    <source>
        <dbReference type="EMBL" id="KAA8567441.1"/>
    </source>
</evidence>
<dbReference type="EMBL" id="VICG01000011">
    <property type="protein sequence ID" value="KAA8567441.1"/>
    <property type="molecule type" value="Genomic_DNA"/>
</dbReference>
<comment type="caution">
    <text evidence="1">The sequence shown here is derived from an EMBL/GenBank/DDBJ whole genome shotgun (WGS) entry which is preliminary data.</text>
</comment>
<proteinExistence type="predicted"/>
<protein>
    <submittedName>
        <fullName evidence="1">Uncharacterized protein</fullName>
    </submittedName>
</protein>
<reference evidence="1 2" key="1">
    <citation type="submission" date="2019-06" db="EMBL/GenBank/DDBJ databases">
        <title>Genome Sequence of the Brown Rot Fungal Pathogen Monilinia fructicola.</title>
        <authorList>
            <person name="De Miccolis Angelini R.M."/>
            <person name="Landi L."/>
            <person name="Abate D."/>
            <person name="Pollastro S."/>
            <person name="Romanazzi G."/>
            <person name="Faretra F."/>
        </authorList>
    </citation>
    <scope>NUCLEOTIDE SEQUENCE [LARGE SCALE GENOMIC DNA]</scope>
    <source>
        <strain evidence="1 2">Mfrc123</strain>
    </source>
</reference>
<sequence length="69" mass="8231">MTVSFYVHLCMAAEERKKLRNEMLGMCWQWAIGNSMMNMVNRLWNGMILSWERGDASRKEEWVGLGWIF</sequence>
<accession>A0A5M9JDU1</accession>
<dbReference type="Proteomes" id="UP000322873">
    <property type="component" value="Unassembled WGS sequence"/>
</dbReference>
<keyword evidence="2" id="KW-1185">Reference proteome</keyword>
<dbReference type="AlphaFoldDB" id="A0A5M9JDU1"/>
<evidence type="ECO:0000313" key="2">
    <source>
        <dbReference type="Proteomes" id="UP000322873"/>
    </source>
</evidence>